<accession>A0ABT4M7I6</accession>
<comment type="caution">
    <text evidence="3">The sequence shown here is derived from an EMBL/GenBank/DDBJ whole genome shotgun (WGS) entry which is preliminary data.</text>
</comment>
<gene>
    <name evidence="3" type="ORF">O4220_00180</name>
</gene>
<dbReference type="Gene3D" id="1.10.10.2840">
    <property type="entry name" value="PucR C-terminal helix-turn-helix domain"/>
    <property type="match status" value="1"/>
</dbReference>
<dbReference type="InterPro" id="IPR042070">
    <property type="entry name" value="PucR_C-HTH_sf"/>
</dbReference>
<dbReference type="RefSeq" id="WP_269601553.1">
    <property type="nucleotide sequence ID" value="NZ_JAPWIJ010000001.1"/>
</dbReference>
<dbReference type="InterPro" id="IPR025751">
    <property type="entry name" value="RsbRD_N_dom"/>
</dbReference>
<feature type="domain" description="PucR C-terminal helix-turn-helix" evidence="1">
    <location>
        <begin position="316"/>
        <end position="370"/>
    </location>
</feature>
<dbReference type="PANTHER" id="PTHR33744">
    <property type="entry name" value="CARBOHYDRATE DIACID REGULATOR"/>
    <property type="match status" value="1"/>
</dbReference>
<dbReference type="EMBL" id="JAPWIJ010000001">
    <property type="protein sequence ID" value="MCZ4516912.1"/>
    <property type="molecule type" value="Genomic_DNA"/>
</dbReference>
<keyword evidence="4" id="KW-1185">Reference proteome</keyword>
<evidence type="ECO:0000313" key="3">
    <source>
        <dbReference type="EMBL" id="MCZ4516912.1"/>
    </source>
</evidence>
<feature type="domain" description="RsbT co-antagonist protein RsbRD N-terminal" evidence="2">
    <location>
        <begin position="24"/>
        <end position="146"/>
    </location>
</feature>
<dbReference type="Pfam" id="PF14361">
    <property type="entry name" value="RsbRD_N"/>
    <property type="match status" value="1"/>
</dbReference>
<evidence type="ECO:0000259" key="1">
    <source>
        <dbReference type="Pfam" id="PF13556"/>
    </source>
</evidence>
<organism evidence="3 4">
    <name type="scientific">Rhodococcus ruber</name>
    <dbReference type="NCBI Taxonomy" id="1830"/>
    <lineage>
        <taxon>Bacteria</taxon>
        <taxon>Bacillati</taxon>
        <taxon>Actinomycetota</taxon>
        <taxon>Actinomycetes</taxon>
        <taxon>Mycobacteriales</taxon>
        <taxon>Nocardiaceae</taxon>
        <taxon>Rhodococcus</taxon>
    </lineage>
</organism>
<reference evidence="3" key="1">
    <citation type="submission" date="2022-12" db="EMBL/GenBank/DDBJ databases">
        <authorList>
            <person name="Krivoruchko A.V."/>
            <person name="Elkin A."/>
        </authorList>
    </citation>
    <scope>NUCLEOTIDE SEQUENCE</scope>
    <source>
        <strain evidence="3">IEGM 1391</strain>
    </source>
</reference>
<dbReference type="InterPro" id="IPR025736">
    <property type="entry name" value="PucR_C-HTH_dom"/>
</dbReference>
<protein>
    <submittedName>
        <fullName evidence="3">Helix-turn-helix domain-containing protein</fullName>
    </submittedName>
</protein>
<name>A0ABT4M7I6_9NOCA</name>
<evidence type="ECO:0000259" key="2">
    <source>
        <dbReference type="Pfam" id="PF14361"/>
    </source>
</evidence>
<sequence>MTLPRATSALLRALEVDEHVVGPTVRRVREEIAAYAAVSDAAIAASAERNLRRAVRTLRNGTVPEMADIWEADTSIKERLRAGVPIEDVMAGFRVSISCIQDRLMELAAELQIEGSEVVRLTRVLWKLGDVFSAQAASSYRQYGVASDLAEQRLRDEALLSLLDGPMAAEALDRGMAVLGLDPEESYVPFITRRTDAAGSTTLQRVIAERYRGEVCIVVPTGQQLFGLLPRVPDAIDDVVLAVGPATTPAHLYHAFSVARRVLDATAPTEVGVASLDKLGWRLGVPMDSELAAFLRTRYLDPLHSTRGAAAPIIAAVQAFLEHNRSIPRAADAMHVHVNTLRYRLARFEELTGRSLSDTDTVVELSWVLRSVDIATS</sequence>
<dbReference type="Proteomes" id="UP001081071">
    <property type="component" value="Unassembled WGS sequence"/>
</dbReference>
<evidence type="ECO:0000313" key="4">
    <source>
        <dbReference type="Proteomes" id="UP001081071"/>
    </source>
</evidence>
<dbReference type="InterPro" id="IPR051448">
    <property type="entry name" value="CdaR-like_regulators"/>
</dbReference>
<dbReference type="Pfam" id="PF13556">
    <property type="entry name" value="HTH_30"/>
    <property type="match status" value="1"/>
</dbReference>
<proteinExistence type="predicted"/>